<sequence length="133" mass="14994">MTHPIDAWHSIAKARDPRALGGLLADDVVFHSPVVHTPQRGRTLAAQYLGAALMILGNETFRYVREIRGERDALLEFELELSGVQVNGVDLIRWNDAGQITDFKVMIRPLKAIQAVHQKMGELLAQMQQRQQQ</sequence>
<keyword evidence="3" id="KW-1185">Reference proteome</keyword>
<dbReference type="Pfam" id="PF12680">
    <property type="entry name" value="SnoaL_2"/>
    <property type="match status" value="1"/>
</dbReference>
<comment type="caution">
    <text evidence="2">The sequence shown here is derived from an EMBL/GenBank/DDBJ whole genome shotgun (WGS) entry which is preliminary data.</text>
</comment>
<protein>
    <submittedName>
        <fullName evidence="2">Nuclear transport factor 2 family protein</fullName>
    </submittedName>
</protein>
<dbReference type="RefSeq" id="WP_394407691.1">
    <property type="nucleotide sequence ID" value="NZ_JBIGIC010000003.1"/>
</dbReference>
<organism evidence="2 3">
    <name type="scientific">Pelomonas candidula</name>
    <dbReference type="NCBI Taxonomy" id="3299025"/>
    <lineage>
        <taxon>Bacteria</taxon>
        <taxon>Pseudomonadati</taxon>
        <taxon>Pseudomonadota</taxon>
        <taxon>Betaproteobacteria</taxon>
        <taxon>Burkholderiales</taxon>
        <taxon>Sphaerotilaceae</taxon>
        <taxon>Roseateles</taxon>
    </lineage>
</organism>
<dbReference type="Proteomes" id="UP001606134">
    <property type="component" value="Unassembled WGS sequence"/>
</dbReference>
<dbReference type="EMBL" id="JBIGIC010000003">
    <property type="protein sequence ID" value="MFG6486531.1"/>
    <property type="molecule type" value="Genomic_DNA"/>
</dbReference>
<evidence type="ECO:0000259" key="1">
    <source>
        <dbReference type="Pfam" id="PF12680"/>
    </source>
</evidence>
<gene>
    <name evidence="2" type="ORF">ACG04R_07620</name>
</gene>
<dbReference type="InterPro" id="IPR037401">
    <property type="entry name" value="SnoaL-like"/>
</dbReference>
<evidence type="ECO:0000313" key="3">
    <source>
        <dbReference type="Proteomes" id="UP001606134"/>
    </source>
</evidence>
<reference evidence="2 3" key="1">
    <citation type="submission" date="2024-08" db="EMBL/GenBank/DDBJ databases">
        <authorList>
            <person name="Lu H."/>
        </authorList>
    </citation>
    <scope>NUCLEOTIDE SEQUENCE [LARGE SCALE GENOMIC DNA]</scope>
    <source>
        <strain evidence="2 3">BYS78W</strain>
    </source>
</reference>
<accession>A0ABW7H9E1</accession>
<dbReference type="Gene3D" id="3.10.450.50">
    <property type="match status" value="1"/>
</dbReference>
<dbReference type="InterPro" id="IPR032710">
    <property type="entry name" value="NTF2-like_dom_sf"/>
</dbReference>
<proteinExistence type="predicted"/>
<name>A0ABW7H9E1_9BURK</name>
<dbReference type="SUPFAM" id="SSF54427">
    <property type="entry name" value="NTF2-like"/>
    <property type="match status" value="1"/>
</dbReference>
<feature type="domain" description="SnoaL-like" evidence="1">
    <location>
        <begin position="7"/>
        <end position="102"/>
    </location>
</feature>
<evidence type="ECO:0000313" key="2">
    <source>
        <dbReference type="EMBL" id="MFG6486531.1"/>
    </source>
</evidence>